<dbReference type="Proteomes" id="UP000657918">
    <property type="component" value="Unassembled WGS sequence"/>
</dbReference>
<feature type="compositionally biased region" description="Basic and acidic residues" evidence="6">
    <location>
        <begin position="960"/>
        <end position="973"/>
    </location>
</feature>
<evidence type="ECO:0000256" key="6">
    <source>
        <dbReference type="SAM" id="MobiDB-lite"/>
    </source>
</evidence>
<dbReference type="InterPro" id="IPR001752">
    <property type="entry name" value="Kinesin_motor_dom"/>
</dbReference>
<comment type="similarity">
    <text evidence="4">Belongs to the TRAFAC class myosin-kinesin ATPase superfamily. Kinesin family.</text>
</comment>
<dbReference type="PROSITE" id="PS00411">
    <property type="entry name" value="KINESIN_MOTOR_1"/>
    <property type="match status" value="1"/>
</dbReference>
<feature type="coiled-coil region" evidence="5">
    <location>
        <begin position="692"/>
        <end position="876"/>
    </location>
</feature>
<dbReference type="OrthoDB" id="3176171at2759"/>
<evidence type="ECO:0000256" key="2">
    <source>
        <dbReference type="ARBA" id="ARBA00022840"/>
    </source>
</evidence>
<evidence type="ECO:0000259" key="7">
    <source>
        <dbReference type="PROSITE" id="PS50067"/>
    </source>
</evidence>
<keyword evidence="5" id="KW-0175">Coiled coil</keyword>
<feature type="binding site" evidence="4">
    <location>
        <begin position="438"/>
        <end position="445"/>
    </location>
    <ligand>
        <name>ATP</name>
        <dbReference type="ChEBI" id="CHEBI:30616"/>
    </ligand>
</feature>
<dbReference type="PROSITE" id="PS50067">
    <property type="entry name" value="KINESIN_MOTOR_2"/>
    <property type="match status" value="1"/>
</dbReference>
<dbReference type="Gene3D" id="3.40.850.10">
    <property type="entry name" value="Kinesin motor domain"/>
    <property type="match status" value="1"/>
</dbReference>
<keyword evidence="9" id="KW-1185">Reference proteome</keyword>
<evidence type="ECO:0000313" key="8">
    <source>
        <dbReference type="EMBL" id="KAF9687432.1"/>
    </source>
</evidence>
<dbReference type="InterPro" id="IPR027417">
    <property type="entry name" value="P-loop_NTPase"/>
</dbReference>
<dbReference type="AlphaFoldDB" id="A0A835N6X1"/>
<keyword evidence="2 4" id="KW-0067">ATP-binding</keyword>
<accession>A0A835N6X1</accession>
<dbReference type="InterPro" id="IPR019821">
    <property type="entry name" value="Kinesin_motor_CS"/>
</dbReference>
<comment type="caution">
    <text evidence="8">The sequence shown here is derived from an EMBL/GenBank/DDBJ whole genome shotgun (WGS) entry which is preliminary data.</text>
</comment>
<dbReference type="PRINTS" id="PR00380">
    <property type="entry name" value="KINESINHEAVY"/>
</dbReference>
<sequence>MDTFLIDGQDFMDSMLCVSGSRLIQSGLTNTNHFKERPVIFVNAGGGAIKKEGNINLDIDKDCCFEGGDVIRTDESIINGGDIPSVYQSARFGTNLNYKFNDMPVGEYLVDLHFAEIVYTNGPKGMRVFDVFIQEEKASVISELDVYSIVGANKPLQVVDVRVSVGEDGVIFLRFDGVVGNPIVSGIYIKQETELPKSTVKKELLLCNNCSAEVKASSDQNRVTRTNSLAKYEKKIEELKAQCQLKTDECHEAWMSLTASNEELEKIRMELDNRFFSNMQLDQAIQKQKEELRDVSRRYECDKKLWAAAIGDLEKKIKMTKIEQSQLSHEAHAFVNTTPELNKMITAVLDIVAQHEDLRMKLNEEQAKSKKLYNQAQEAKGNIRVFCRCRPLTKEEISNGCQTAVDFSAAKDVDVFADASALVTSVLDGYNVCIFAYGQTGTGKTFTMEGTKQNRGVNYRTLHQLFKIAEERKETVTYDISVSVLEVYNEQIRDLLATSTTTTKRLDIKQVSDGVQHVPGIVEAKVENIKQVWDVLQAGSNARAVGSNNVNERSSRSHCMLRTMVRAKNLVNDECTMSKLWLVDLAGSERLAKTEVQGERLKEAQNINRSLSALGDVISCLANKSSHIPYRNSKLTHLLQDSLGGDSKTLMLVQISPSEHDIGETLSSLNFATRVRGVELGPAKKQIDMGELQKFKTMLDKAKQELRSKDDAMRKLEEGFQNVEGKAKVKDQLFKNQQEKVNELESQLSSKTELCRQLEKQLLQLSEGKKEKEEICSNFQQKVNELEKKLKEQEEAASMNLHFKVKELENRMKERTQELENRMKERTQEFELHTKRLQQKLKEAENKLWEKESSESQSLQRKINVLGEELRQHEQGDCLTIPPSAEKSEATPVLSRMETIYYDVDPLGQKSLNSMNRTINQESSLLQGNASLRELRRKGDIQSRGVENNFLVSASSLEKKRLPAESSKAKPLDSSRASAKITRSTKSIRAAQKTTSNTANRINKDQGPGARDNKFKVWLR</sequence>
<dbReference type="SMART" id="SM00129">
    <property type="entry name" value="KISc"/>
    <property type="match status" value="1"/>
</dbReference>
<feature type="region of interest" description="Disordered" evidence="6">
    <location>
        <begin position="960"/>
        <end position="1020"/>
    </location>
</feature>
<gene>
    <name evidence="8" type="ORF">SADUNF_Sadunf02G0092900</name>
</gene>
<dbReference type="InterPro" id="IPR031852">
    <property type="entry name" value="Vik1/Cik1_MT-bd"/>
</dbReference>
<feature type="compositionally biased region" description="Polar residues" evidence="6">
    <location>
        <begin position="975"/>
        <end position="1001"/>
    </location>
</feature>
<reference evidence="8 9" key="1">
    <citation type="submission" date="2020-10" db="EMBL/GenBank/DDBJ databases">
        <title>Plant Genome Project.</title>
        <authorList>
            <person name="Zhang R.-G."/>
        </authorList>
    </citation>
    <scope>NUCLEOTIDE SEQUENCE [LARGE SCALE GENOMIC DNA]</scope>
    <source>
        <strain evidence="8">FAFU-HL-1</strain>
        <tissue evidence="8">Leaf</tissue>
    </source>
</reference>
<proteinExistence type="inferred from homology"/>
<dbReference type="GO" id="GO:0007018">
    <property type="term" value="P:microtubule-based movement"/>
    <property type="evidence" value="ECO:0007669"/>
    <property type="project" value="InterPro"/>
</dbReference>
<dbReference type="GO" id="GO:0003777">
    <property type="term" value="F:microtubule motor activity"/>
    <property type="evidence" value="ECO:0007669"/>
    <property type="project" value="InterPro"/>
</dbReference>
<dbReference type="SUPFAM" id="SSF52540">
    <property type="entry name" value="P-loop containing nucleoside triphosphate hydrolases"/>
    <property type="match status" value="1"/>
</dbReference>
<dbReference type="SUPFAM" id="SSF57997">
    <property type="entry name" value="Tropomyosin"/>
    <property type="match status" value="1"/>
</dbReference>
<keyword evidence="1 4" id="KW-0547">Nucleotide-binding</keyword>
<keyword evidence="3 4" id="KW-0505">Motor protein</keyword>
<dbReference type="GO" id="GO:0015630">
    <property type="term" value="C:microtubule cytoskeleton"/>
    <property type="evidence" value="ECO:0007669"/>
    <property type="project" value="TreeGrafter"/>
</dbReference>
<dbReference type="InterPro" id="IPR036961">
    <property type="entry name" value="Kinesin_motor_dom_sf"/>
</dbReference>
<evidence type="ECO:0000256" key="5">
    <source>
        <dbReference type="SAM" id="Coils"/>
    </source>
</evidence>
<dbReference type="PANTHER" id="PTHR47972:SF18">
    <property type="entry name" value="KINESIN-LIKE PROTEIN KIN-14R"/>
    <property type="match status" value="1"/>
</dbReference>
<evidence type="ECO:0000256" key="1">
    <source>
        <dbReference type="ARBA" id="ARBA00022741"/>
    </source>
</evidence>
<dbReference type="GO" id="GO:0005524">
    <property type="term" value="F:ATP binding"/>
    <property type="evidence" value="ECO:0007669"/>
    <property type="project" value="UniProtKB-UniRule"/>
</dbReference>
<organism evidence="8 9">
    <name type="scientific">Salix dunnii</name>
    <dbReference type="NCBI Taxonomy" id="1413687"/>
    <lineage>
        <taxon>Eukaryota</taxon>
        <taxon>Viridiplantae</taxon>
        <taxon>Streptophyta</taxon>
        <taxon>Embryophyta</taxon>
        <taxon>Tracheophyta</taxon>
        <taxon>Spermatophyta</taxon>
        <taxon>Magnoliopsida</taxon>
        <taxon>eudicotyledons</taxon>
        <taxon>Gunneridae</taxon>
        <taxon>Pentapetalae</taxon>
        <taxon>rosids</taxon>
        <taxon>fabids</taxon>
        <taxon>Malpighiales</taxon>
        <taxon>Salicaceae</taxon>
        <taxon>Saliceae</taxon>
        <taxon>Salix</taxon>
    </lineage>
</organism>
<dbReference type="EMBL" id="JADGMS010000002">
    <property type="protein sequence ID" value="KAF9687432.1"/>
    <property type="molecule type" value="Genomic_DNA"/>
</dbReference>
<dbReference type="InterPro" id="IPR027640">
    <property type="entry name" value="Kinesin-like_fam"/>
</dbReference>
<dbReference type="GO" id="GO:0008017">
    <property type="term" value="F:microtubule binding"/>
    <property type="evidence" value="ECO:0007669"/>
    <property type="project" value="InterPro"/>
</dbReference>
<dbReference type="InterPro" id="IPR021720">
    <property type="entry name" value="Malectin_dom"/>
</dbReference>
<name>A0A835N6X1_9ROSI</name>
<feature type="compositionally biased region" description="Basic and acidic residues" evidence="6">
    <location>
        <begin position="1011"/>
        <end position="1020"/>
    </location>
</feature>
<evidence type="ECO:0000313" key="9">
    <source>
        <dbReference type="Proteomes" id="UP000657918"/>
    </source>
</evidence>
<dbReference type="PANTHER" id="PTHR47972">
    <property type="entry name" value="KINESIN-LIKE PROTEIN KLP-3"/>
    <property type="match status" value="1"/>
</dbReference>
<feature type="coiled-coil region" evidence="5">
    <location>
        <begin position="355"/>
        <end position="382"/>
    </location>
</feature>
<dbReference type="Pfam" id="PF16796">
    <property type="entry name" value="Microtub_bd"/>
    <property type="match status" value="1"/>
</dbReference>
<dbReference type="Pfam" id="PF11721">
    <property type="entry name" value="Malectin"/>
    <property type="match status" value="1"/>
</dbReference>
<protein>
    <recommendedName>
        <fullName evidence="7">Kinesin motor domain-containing protein</fullName>
    </recommendedName>
</protein>
<dbReference type="Pfam" id="PF00225">
    <property type="entry name" value="Kinesin"/>
    <property type="match status" value="1"/>
</dbReference>
<feature type="coiled-coil region" evidence="5">
    <location>
        <begin position="222"/>
        <end position="249"/>
    </location>
</feature>
<evidence type="ECO:0000256" key="3">
    <source>
        <dbReference type="ARBA" id="ARBA00023175"/>
    </source>
</evidence>
<feature type="domain" description="Kinesin motor" evidence="7">
    <location>
        <begin position="382"/>
        <end position="678"/>
    </location>
</feature>
<dbReference type="Gene3D" id="2.60.120.430">
    <property type="entry name" value="Galactose-binding lectin"/>
    <property type="match status" value="1"/>
</dbReference>
<evidence type="ECO:0000256" key="4">
    <source>
        <dbReference type="PROSITE-ProRule" id="PRU00283"/>
    </source>
</evidence>